<feature type="compositionally biased region" description="Low complexity" evidence="1">
    <location>
        <begin position="27"/>
        <end position="45"/>
    </location>
</feature>
<dbReference type="EMBL" id="JAWWNJ010000106">
    <property type="protein sequence ID" value="KAK6992883.1"/>
    <property type="molecule type" value="Genomic_DNA"/>
</dbReference>
<gene>
    <name evidence="2" type="ORF">R3P38DRAFT_3289039</name>
</gene>
<evidence type="ECO:0000313" key="2">
    <source>
        <dbReference type="EMBL" id="KAK6992883.1"/>
    </source>
</evidence>
<feature type="compositionally biased region" description="Acidic residues" evidence="1">
    <location>
        <begin position="338"/>
        <end position="351"/>
    </location>
</feature>
<comment type="caution">
    <text evidence="2">The sequence shown here is derived from an EMBL/GenBank/DDBJ whole genome shotgun (WGS) entry which is preliminary data.</text>
</comment>
<organism evidence="2 3">
    <name type="scientific">Favolaschia claudopus</name>
    <dbReference type="NCBI Taxonomy" id="2862362"/>
    <lineage>
        <taxon>Eukaryota</taxon>
        <taxon>Fungi</taxon>
        <taxon>Dikarya</taxon>
        <taxon>Basidiomycota</taxon>
        <taxon>Agaricomycotina</taxon>
        <taxon>Agaricomycetes</taxon>
        <taxon>Agaricomycetidae</taxon>
        <taxon>Agaricales</taxon>
        <taxon>Marasmiineae</taxon>
        <taxon>Mycenaceae</taxon>
        <taxon>Favolaschia</taxon>
    </lineage>
</organism>
<accession>A0AAV9ZWG3</accession>
<dbReference type="Proteomes" id="UP001362999">
    <property type="component" value="Unassembled WGS sequence"/>
</dbReference>
<dbReference type="AlphaFoldDB" id="A0AAV9ZWG3"/>
<feature type="region of interest" description="Disordered" evidence="1">
    <location>
        <begin position="312"/>
        <end position="351"/>
    </location>
</feature>
<feature type="compositionally biased region" description="Low complexity" evidence="1">
    <location>
        <begin position="54"/>
        <end position="78"/>
    </location>
</feature>
<protein>
    <submittedName>
        <fullName evidence="2">Uncharacterized protein</fullName>
    </submittedName>
</protein>
<evidence type="ECO:0000256" key="1">
    <source>
        <dbReference type="SAM" id="MobiDB-lite"/>
    </source>
</evidence>
<reference evidence="2 3" key="1">
    <citation type="journal article" date="2024" name="J Genomics">
        <title>Draft genome sequencing and assembly of Favolaschia claudopus CIRM-BRFM 2984 isolated from oak limbs.</title>
        <authorList>
            <person name="Navarro D."/>
            <person name="Drula E."/>
            <person name="Chaduli D."/>
            <person name="Cazenave R."/>
            <person name="Ahrendt S."/>
            <person name="Wang J."/>
            <person name="Lipzen A."/>
            <person name="Daum C."/>
            <person name="Barry K."/>
            <person name="Grigoriev I.V."/>
            <person name="Favel A."/>
            <person name="Rosso M.N."/>
            <person name="Martin F."/>
        </authorList>
    </citation>
    <scope>NUCLEOTIDE SEQUENCE [LARGE SCALE GENOMIC DNA]</scope>
    <source>
        <strain evidence="2 3">CIRM-BRFM 2984</strain>
    </source>
</reference>
<keyword evidence="3" id="KW-1185">Reference proteome</keyword>
<evidence type="ECO:0000313" key="3">
    <source>
        <dbReference type="Proteomes" id="UP001362999"/>
    </source>
</evidence>
<sequence>MSGQGSGCSAPGSTASSSVIALPPSPTCDTSLSSLTPPSGSKSLSGAGQCSMASSPSSVDPQVPPVQSYTPPSSLKPPSCSKASNASCVDLQVPLVQSYSSLPNGSSRSVSTSSLVVTSLSLSVISPPQYSPHPLLSRVLLKTLPQRLYLKLSSRLFSVALSLDPETDKWAPWMPSISLESQCVILDLGYRMRKKSEFGGDTVVTVELAAYIRRLLQNFPLYIRQLIEEILLQNTFFHHLLRCCGEHDDIDFTKGVADILETMIGIWGRQVPAEVFREWVESVFEVPVRVLVQEAEQFLFDLNLDSTGNIIGKHGREEEAEEDSPVSPTKRRRRSSIDDPEDDQDVSLDYT</sequence>
<feature type="region of interest" description="Disordered" evidence="1">
    <location>
        <begin position="1"/>
        <end position="78"/>
    </location>
</feature>
<proteinExistence type="predicted"/>
<name>A0AAV9ZWG3_9AGAR</name>